<sequence>MHMVRLFVADIALSRGNVRWSTSAFIEHVTAVDRCLKTTYYERLELGIPENIQYARVFTELEYLRCFPGELMTAISAFNMRNLRILYIELEGWPYDTVEATYQCMMEHEEDLPRLTTLHFGDSPTHWKPLIDFVGSFNKSGGRSGIATLKLPTPRHPDIVREIKAALNSGPEGYVTDYLGRDQSEYEEWEECWTCFTNGWGCVGKEWCTRLDTGPWVSITKDADWRGIDWYAHALSEHT</sequence>
<name>A0A0C2W2N4_SERVB</name>
<keyword evidence="2" id="KW-1185">Reference proteome</keyword>
<organism evidence="1 2">
    <name type="scientific">Serendipita vermifera MAFF 305830</name>
    <dbReference type="NCBI Taxonomy" id="933852"/>
    <lineage>
        <taxon>Eukaryota</taxon>
        <taxon>Fungi</taxon>
        <taxon>Dikarya</taxon>
        <taxon>Basidiomycota</taxon>
        <taxon>Agaricomycotina</taxon>
        <taxon>Agaricomycetes</taxon>
        <taxon>Sebacinales</taxon>
        <taxon>Serendipitaceae</taxon>
        <taxon>Serendipita</taxon>
    </lineage>
</organism>
<evidence type="ECO:0000313" key="2">
    <source>
        <dbReference type="Proteomes" id="UP000054097"/>
    </source>
</evidence>
<dbReference type="EMBL" id="KN824411">
    <property type="protein sequence ID" value="KIM20733.1"/>
    <property type="molecule type" value="Genomic_DNA"/>
</dbReference>
<dbReference type="Proteomes" id="UP000054097">
    <property type="component" value="Unassembled WGS sequence"/>
</dbReference>
<accession>A0A0C2W2N4</accession>
<reference evidence="2" key="2">
    <citation type="submission" date="2015-01" db="EMBL/GenBank/DDBJ databases">
        <title>Evolutionary Origins and Diversification of the Mycorrhizal Mutualists.</title>
        <authorList>
            <consortium name="DOE Joint Genome Institute"/>
            <consortium name="Mycorrhizal Genomics Consortium"/>
            <person name="Kohler A."/>
            <person name="Kuo A."/>
            <person name="Nagy L.G."/>
            <person name="Floudas D."/>
            <person name="Copeland A."/>
            <person name="Barry K.W."/>
            <person name="Cichocki N."/>
            <person name="Veneault-Fourrey C."/>
            <person name="LaButti K."/>
            <person name="Lindquist E.A."/>
            <person name="Lipzen A."/>
            <person name="Lundell T."/>
            <person name="Morin E."/>
            <person name="Murat C."/>
            <person name="Riley R."/>
            <person name="Ohm R."/>
            <person name="Sun H."/>
            <person name="Tunlid A."/>
            <person name="Henrissat B."/>
            <person name="Grigoriev I.V."/>
            <person name="Hibbett D.S."/>
            <person name="Martin F."/>
        </authorList>
    </citation>
    <scope>NUCLEOTIDE SEQUENCE [LARGE SCALE GENOMIC DNA]</scope>
    <source>
        <strain evidence="2">MAFF 305830</strain>
    </source>
</reference>
<evidence type="ECO:0000313" key="1">
    <source>
        <dbReference type="EMBL" id="KIM20733.1"/>
    </source>
</evidence>
<gene>
    <name evidence="1" type="ORF">M408DRAFT_30125</name>
</gene>
<dbReference type="AlphaFoldDB" id="A0A0C2W2N4"/>
<reference evidence="1 2" key="1">
    <citation type="submission" date="2014-04" db="EMBL/GenBank/DDBJ databases">
        <authorList>
            <consortium name="DOE Joint Genome Institute"/>
            <person name="Kuo A."/>
            <person name="Zuccaro A."/>
            <person name="Kohler A."/>
            <person name="Nagy L.G."/>
            <person name="Floudas D."/>
            <person name="Copeland A."/>
            <person name="Barry K.W."/>
            <person name="Cichocki N."/>
            <person name="Veneault-Fourrey C."/>
            <person name="LaButti K."/>
            <person name="Lindquist E.A."/>
            <person name="Lipzen A."/>
            <person name="Lundell T."/>
            <person name="Morin E."/>
            <person name="Murat C."/>
            <person name="Sun H."/>
            <person name="Tunlid A."/>
            <person name="Henrissat B."/>
            <person name="Grigoriev I.V."/>
            <person name="Hibbett D.S."/>
            <person name="Martin F."/>
            <person name="Nordberg H.P."/>
            <person name="Cantor M.N."/>
            <person name="Hua S.X."/>
        </authorList>
    </citation>
    <scope>NUCLEOTIDE SEQUENCE [LARGE SCALE GENOMIC DNA]</scope>
    <source>
        <strain evidence="1 2">MAFF 305830</strain>
    </source>
</reference>
<dbReference type="HOGENOM" id="CLU_1161748_0_0_1"/>
<proteinExistence type="predicted"/>
<protein>
    <submittedName>
        <fullName evidence="1">Uncharacterized protein</fullName>
    </submittedName>
</protein>